<dbReference type="GO" id="GO:0008270">
    <property type="term" value="F:zinc ion binding"/>
    <property type="evidence" value="ECO:0007669"/>
    <property type="project" value="TreeGrafter"/>
</dbReference>
<name>A0A3M2S1T5_9HYPO</name>
<feature type="signal peptide" evidence="5">
    <location>
        <begin position="1"/>
        <end position="42"/>
    </location>
</feature>
<proteinExistence type="inferred from homology"/>
<evidence type="ECO:0000259" key="6">
    <source>
        <dbReference type="Pfam" id="PF04389"/>
    </source>
</evidence>
<keyword evidence="3" id="KW-0862">Zinc</keyword>
<evidence type="ECO:0000256" key="4">
    <source>
        <dbReference type="SAM" id="MobiDB-lite"/>
    </source>
</evidence>
<dbReference type="GO" id="GO:0006508">
    <property type="term" value="P:proteolysis"/>
    <property type="evidence" value="ECO:0007669"/>
    <property type="project" value="UniProtKB-KW"/>
</dbReference>
<evidence type="ECO:0000313" key="8">
    <source>
        <dbReference type="Proteomes" id="UP000277212"/>
    </source>
</evidence>
<keyword evidence="5" id="KW-0732">Signal</keyword>
<dbReference type="EMBL" id="NKUJ01000165">
    <property type="protein sequence ID" value="RMJ11500.1"/>
    <property type="molecule type" value="Genomic_DNA"/>
</dbReference>
<comment type="caution">
    <text evidence="7">The sequence shown here is derived from an EMBL/GenBank/DDBJ whole genome shotgun (WGS) entry which is preliminary data.</text>
</comment>
<evidence type="ECO:0000256" key="2">
    <source>
        <dbReference type="ARBA" id="ARBA00023315"/>
    </source>
</evidence>
<dbReference type="OrthoDB" id="3907302at2759"/>
<organism evidence="7 8">
    <name type="scientific">Fusarium kuroshium</name>
    <dbReference type="NCBI Taxonomy" id="2010991"/>
    <lineage>
        <taxon>Eukaryota</taxon>
        <taxon>Fungi</taxon>
        <taxon>Dikarya</taxon>
        <taxon>Ascomycota</taxon>
        <taxon>Pezizomycotina</taxon>
        <taxon>Sordariomycetes</taxon>
        <taxon>Hypocreomycetidae</taxon>
        <taxon>Hypocreales</taxon>
        <taxon>Nectriaceae</taxon>
        <taxon>Fusarium</taxon>
        <taxon>Fusarium solani species complex</taxon>
    </lineage>
</organism>
<feature type="region of interest" description="Disordered" evidence="4">
    <location>
        <begin position="385"/>
        <end position="406"/>
    </location>
</feature>
<protein>
    <recommendedName>
        <fullName evidence="3">Peptide hydrolase</fullName>
        <ecNumber evidence="3">3.4.-.-</ecNumber>
    </recommendedName>
</protein>
<dbReference type="Pfam" id="PF04389">
    <property type="entry name" value="Peptidase_M28"/>
    <property type="match status" value="1"/>
</dbReference>
<keyword evidence="3" id="KW-0378">Hydrolase</keyword>
<keyword evidence="8" id="KW-1185">Reference proteome</keyword>
<dbReference type="AlphaFoldDB" id="A0A3M2S1T5"/>
<reference evidence="7 8" key="1">
    <citation type="submission" date="2017-06" db="EMBL/GenBank/DDBJ databases">
        <title>Comparative genomic analysis of Ambrosia Fusariam Clade fungi.</title>
        <authorList>
            <person name="Stajich J.E."/>
            <person name="Carrillo J."/>
            <person name="Kijimoto T."/>
            <person name="Eskalen A."/>
            <person name="O'Donnell K."/>
            <person name="Kasson M."/>
        </authorList>
    </citation>
    <scope>NUCLEOTIDE SEQUENCE [LARGE SCALE GENOMIC DNA]</scope>
    <source>
        <strain evidence="7">UCR3666</strain>
    </source>
</reference>
<evidence type="ECO:0000256" key="3">
    <source>
        <dbReference type="RuleBase" id="RU361240"/>
    </source>
</evidence>
<dbReference type="InterPro" id="IPR037457">
    <property type="entry name" value="M28_QC"/>
</dbReference>
<keyword evidence="1" id="KW-0808">Transferase</keyword>
<feature type="chain" id="PRO_5018190286" description="Peptide hydrolase" evidence="5">
    <location>
        <begin position="43"/>
        <end position="406"/>
    </location>
</feature>
<dbReference type="InterPro" id="IPR040234">
    <property type="entry name" value="QC/QCL"/>
</dbReference>
<dbReference type="Gene3D" id="3.40.630.10">
    <property type="entry name" value="Zn peptidases"/>
    <property type="match status" value="1"/>
</dbReference>
<evidence type="ECO:0000256" key="1">
    <source>
        <dbReference type="ARBA" id="ARBA00022679"/>
    </source>
</evidence>
<dbReference type="CDD" id="cd03880">
    <property type="entry name" value="M28_QC_like"/>
    <property type="match status" value="1"/>
</dbReference>
<dbReference type="FunFam" id="3.40.630.10:FF:000074">
    <property type="entry name" value="Peptide hydrolase"/>
    <property type="match status" value="1"/>
</dbReference>
<comment type="similarity">
    <text evidence="3">Belongs to the peptidase M28 family.</text>
</comment>
<evidence type="ECO:0000313" key="7">
    <source>
        <dbReference type="EMBL" id="RMJ11500.1"/>
    </source>
</evidence>
<dbReference type="InterPro" id="IPR007484">
    <property type="entry name" value="Peptidase_M28"/>
</dbReference>
<dbReference type="Proteomes" id="UP000277212">
    <property type="component" value="Unassembled WGS sequence"/>
</dbReference>
<gene>
    <name evidence="7" type="ORF">CDV36_008848</name>
</gene>
<accession>A0A3M2S1T5</accession>
<evidence type="ECO:0000256" key="5">
    <source>
        <dbReference type="SAM" id="SignalP"/>
    </source>
</evidence>
<feature type="compositionally biased region" description="Polar residues" evidence="4">
    <location>
        <begin position="395"/>
        <end position="406"/>
    </location>
</feature>
<dbReference type="PANTHER" id="PTHR12283">
    <property type="entry name" value="GLUTAMINYL-PEPTIDE CYCLOTRANSFERASE"/>
    <property type="match status" value="1"/>
</dbReference>
<dbReference type="GO" id="GO:0008233">
    <property type="term" value="F:peptidase activity"/>
    <property type="evidence" value="ECO:0007669"/>
    <property type="project" value="UniProtKB-KW"/>
</dbReference>
<sequence>MGKPAISMAASSTMLRMPSPFTTLALCILAFVSTTLFSPAAAAESMTLSDDALNNIPSPGDDFDIHKGKLLAPILIPRVPGTEGQLRTQKHFVDFFTENLPEWTLEWQNSTSKTPVTGNKDVPFANLIFRRDPPWAQKGDVSRLTLAAHYDSKYEPEGFIGATDSAAPCAMLMHLARSIEAGLKAKWETMQKNGDDGLDDVQGIQILFLDGEEAFHEWTNDDSLYGSRSLAEQWEFQFHGSTSTYRTPLDSISLFVLLDLLGEKNPRVPSYFLTTHWAYRAMAALEKRMRELNLLETKPKRAFLPEVDKDATRFSRSYIDDDHRPFMQRGVEILHIIPTPFPIMWHKMGDDGEHLDLPTVRDWARITTAFVVEWMGIQDFMPGVAGTKAKRSGPAATTTTSRRTEL</sequence>
<keyword evidence="2" id="KW-0012">Acyltransferase</keyword>
<feature type="domain" description="Peptidase M28" evidence="6">
    <location>
        <begin position="142"/>
        <end position="370"/>
    </location>
</feature>
<keyword evidence="3" id="KW-0645">Protease</keyword>
<dbReference type="SUPFAM" id="SSF53187">
    <property type="entry name" value="Zn-dependent exopeptidases"/>
    <property type="match status" value="1"/>
</dbReference>
<dbReference type="STRING" id="2010991.A0A3M2S1T5"/>
<dbReference type="GO" id="GO:0016603">
    <property type="term" value="F:glutaminyl-peptide cyclotransferase activity"/>
    <property type="evidence" value="ECO:0007669"/>
    <property type="project" value="InterPro"/>
</dbReference>
<dbReference type="EC" id="3.4.-.-" evidence="3"/>
<keyword evidence="3" id="KW-0479">Metal-binding</keyword>
<dbReference type="PANTHER" id="PTHR12283:SF2">
    <property type="entry name" value="PEPTIDE HYDROLASE"/>
    <property type="match status" value="1"/>
</dbReference>